<dbReference type="Proteomes" id="UP000260844">
    <property type="component" value="Unassembled WGS sequence"/>
</dbReference>
<dbReference type="EMBL" id="QSEE01000025">
    <property type="protein sequence ID" value="RGZ44680.1"/>
    <property type="molecule type" value="Genomic_DNA"/>
</dbReference>
<dbReference type="EMBL" id="JAQNSB010000021">
    <property type="protein sequence ID" value="MDC1855851.1"/>
    <property type="molecule type" value="Genomic_DNA"/>
</dbReference>
<evidence type="ECO:0000313" key="21">
    <source>
        <dbReference type="Proteomes" id="UP000260874"/>
    </source>
</evidence>
<protein>
    <submittedName>
        <fullName evidence="8">S24/S26 family peptidase</fullName>
    </submittedName>
</protein>
<evidence type="ECO:0000313" key="10">
    <source>
        <dbReference type="EMBL" id="MDC1881270.1"/>
    </source>
</evidence>
<dbReference type="Proteomes" id="UP000095614">
    <property type="component" value="Unassembled WGS sequence"/>
</dbReference>
<evidence type="ECO:0000313" key="16">
    <source>
        <dbReference type="EMBL" id="RHC72755.1"/>
    </source>
</evidence>
<dbReference type="EMBL" id="QSRB01000004">
    <property type="protein sequence ID" value="RGK87031.1"/>
    <property type="molecule type" value="Genomic_DNA"/>
</dbReference>
<dbReference type="RefSeq" id="WP_005834927.1">
    <property type="nucleotide sequence ID" value="NZ_BQNL01000001.1"/>
</dbReference>
<dbReference type="Proteomes" id="UP000462376">
    <property type="component" value="Unassembled WGS sequence"/>
</dbReference>
<evidence type="ECO:0000313" key="20">
    <source>
        <dbReference type="Proteomes" id="UP000260844"/>
    </source>
</evidence>
<dbReference type="Proteomes" id="UP000466952">
    <property type="component" value="Unassembled WGS sequence"/>
</dbReference>
<reference evidence="20 21" key="3">
    <citation type="submission" date="2018-08" db="EMBL/GenBank/DDBJ databases">
        <title>A genome reference for cultivated species of the human gut microbiota.</title>
        <authorList>
            <person name="Zou Y."/>
            <person name="Xue W."/>
            <person name="Luo G."/>
        </authorList>
    </citation>
    <scope>NUCLEOTIDE SEQUENCE [LARGE SCALE GENOMIC DNA]</scope>
    <source>
        <strain evidence="17 23">AM18-14LB</strain>
        <strain evidence="16 24">AM34-25</strain>
        <strain evidence="15 22">AM50-4</strain>
        <strain evidence="14 21">TF09-22</strain>
        <strain evidence="13 20">TM04-30</strain>
    </source>
</reference>
<dbReference type="EMBL" id="WCUV01000015">
    <property type="protein sequence ID" value="KAB4088137.1"/>
    <property type="molecule type" value="Genomic_DNA"/>
</dbReference>
<dbReference type="Proteomes" id="UP000432488">
    <property type="component" value="Unassembled WGS sequence"/>
</dbReference>
<dbReference type="Gene3D" id="2.10.109.10">
    <property type="entry name" value="Umud Fragment, subunit A"/>
    <property type="match status" value="1"/>
</dbReference>
<dbReference type="EMBL" id="QRJL01000014">
    <property type="protein sequence ID" value="RHH27058.1"/>
    <property type="molecule type" value="Genomic_DNA"/>
</dbReference>
<dbReference type="EMBL" id="JAQNQY010000007">
    <property type="protein sequence ID" value="MDC1752404.1"/>
    <property type="molecule type" value="Genomic_DNA"/>
</dbReference>
<dbReference type="Proteomes" id="UP001213309">
    <property type="component" value="Unassembled WGS sequence"/>
</dbReference>
<sequence length="146" mass="16992">MKKSIPNEILLPEVARLIKEGHTVTITVRGNSMNPFLVDRRDRVTLGDFTTEQLQPGVAVLARDLTERIVFHRIIRRNGNILILQGDGNLAQTEETDIGRVMGVMTEAMRKDKRYTADGKVWKLYSYWWMKLNPARRWLLALFRRI</sequence>
<dbReference type="Proteomes" id="UP001055048">
    <property type="component" value="Unassembled WGS sequence"/>
</dbReference>
<evidence type="ECO:0000313" key="17">
    <source>
        <dbReference type="EMBL" id="RHH27058.1"/>
    </source>
</evidence>
<reference evidence="25 26" key="4">
    <citation type="journal article" date="2019" name="Nat. Med.">
        <title>A library of human gut bacterial isolates paired with longitudinal multiomics data enables mechanistic microbiome research.</title>
        <authorList>
            <person name="Poyet M."/>
            <person name="Groussin M."/>
            <person name="Gibbons S.M."/>
            <person name="Avila-Pacheco J."/>
            <person name="Jiang X."/>
            <person name="Kearney S.M."/>
            <person name="Perrotta A.R."/>
            <person name="Berdy B."/>
            <person name="Zhao S."/>
            <person name="Lieberman T.D."/>
            <person name="Swanson P.K."/>
            <person name="Smith M."/>
            <person name="Roesemann S."/>
            <person name="Alexander J.E."/>
            <person name="Rich S.A."/>
            <person name="Livny J."/>
            <person name="Vlamakis H."/>
            <person name="Clish C."/>
            <person name="Bullock K."/>
            <person name="Deik A."/>
            <person name="Scott J."/>
            <person name="Pierce K.A."/>
            <person name="Xavier R.J."/>
            <person name="Alm E.J."/>
        </authorList>
    </citation>
    <scope>NUCLEOTIDE SEQUENCE [LARGE SCALE GENOMIC DNA]</scope>
    <source>
        <strain evidence="5 29">BIOML-A11</strain>
        <strain evidence="4 27">BIOML-A21</strain>
        <strain evidence="3 26">BIOML-A42</strain>
        <strain evidence="7 28">BIOML-A5</strain>
        <strain evidence="6 25">BIOML-A6</strain>
    </source>
</reference>
<dbReference type="EMBL" id="WCTR01000011">
    <property type="protein sequence ID" value="KAB4210954.1"/>
    <property type="molecule type" value="Genomic_DNA"/>
</dbReference>
<dbReference type="Proteomes" id="UP000431575">
    <property type="component" value="Unassembled WGS sequence"/>
</dbReference>
<reference evidence="1 18" key="1">
    <citation type="submission" date="2015-09" db="EMBL/GenBank/DDBJ databases">
        <authorList>
            <consortium name="Pathogen Informatics"/>
        </authorList>
    </citation>
    <scope>NUCLEOTIDE SEQUENCE [LARGE SCALE GENOMIC DNA]</scope>
    <source>
        <strain evidence="1 18">2789STDY5834847</strain>
    </source>
</reference>
<evidence type="ECO:0000313" key="3">
    <source>
        <dbReference type="EMBL" id="KAB4088137.1"/>
    </source>
</evidence>
<dbReference type="EMBL" id="JAQNSG010000013">
    <property type="protein sequence ID" value="MDC1881270.1"/>
    <property type="molecule type" value="Genomic_DNA"/>
</dbReference>
<dbReference type="Proteomes" id="UP001214113">
    <property type="component" value="Unassembled WGS sequence"/>
</dbReference>
<dbReference type="EMBL" id="QSPV01000016">
    <property type="protein sequence ID" value="RGJ91003.1"/>
    <property type="molecule type" value="Genomic_DNA"/>
</dbReference>
<organism evidence="16 24">
    <name type="scientific">Bacteroides uniformis</name>
    <dbReference type="NCBI Taxonomy" id="820"/>
    <lineage>
        <taxon>Bacteria</taxon>
        <taxon>Pseudomonadati</taxon>
        <taxon>Bacteroidota</taxon>
        <taxon>Bacteroidia</taxon>
        <taxon>Bacteroidales</taxon>
        <taxon>Bacteroidaceae</taxon>
        <taxon>Bacteroides</taxon>
    </lineage>
</organism>
<evidence type="ECO:0000313" key="1">
    <source>
        <dbReference type="EMBL" id="CUO43626.1"/>
    </source>
</evidence>
<dbReference type="Proteomes" id="UP000260874">
    <property type="component" value="Unassembled WGS sequence"/>
</dbReference>
<evidence type="ECO:0000313" key="5">
    <source>
        <dbReference type="EMBL" id="KAB4210954.1"/>
    </source>
</evidence>
<dbReference type="Proteomes" id="UP001218502">
    <property type="component" value="Unassembled WGS sequence"/>
</dbReference>
<evidence type="ECO:0000313" key="29">
    <source>
        <dbReference type="Proteomes" id="UP000466952"/>
    </source>
</evidence>
<dbReference type="AlphaFoldDB" id="A0A139KG79"/>
<reference evidence="8" key="6">
    <citation type="submission" date="2022-10" db="EMBL/GenBank/DDBJ databases">
        <title>Human gut microbiome strain richness.</title>
        <authorList>
            <person name="Chen-Liaw A."/>
        </authorList>
    </citation>
    <scope>NUCLEOTIDE SEQUENCE</scope>
    <source>
        <strain evidence="11">1001713st1_F9_1001713B170221_170320</strain>
        <strain evidence="10">1001713st2_A4_1001713B170214_170313</strain>
        <strain evidence="8">A1_m1001262Bd0_191120</strain>
        <strain evidence="9">BSD2780061687st1_G10_BSD2780061687b_171204</strain>
    </source>
</reference>
<evidence type="ECO:0000313" key="26">
    <source>
        <dbReference type="Proteomes" id="UP000432488"/>
    </source>
</evidence>
<evidence type="ECO:0000313" key="8">
    <source>
        <dbReference type="EMBL" id="MDC1752404.1"/>
    </source>
</evidence>
<dbReference type="Proteomes" id="UP000284514">
    <property type="component" value="Unassembled WGS sequence"/>
</dbReference>
<evidence type="ECO:0000313" key="18">
    <source>
        <dbReference type="Proteomes" id="UP000095614"/>
    </source>
</evidence>
<dbReference type="EMBL" id="BQNL01000001">
    <property type="protein sequence ID" value="GKH13137.1"/>
    <property type="molecule type" value="Genomic_DNA"/>
</dbReference>
<accession>A0A139KG79</accession>
<dbReference type="EMBL" id="WCUA01000006">
    <property type="protein sequence ID" value="KAB4186219.1"/>
    <property type="molecule type" value="Genomic_DNA"/>
</dbReference>
<evidence type="ECO:0000313" key="19">
    <source>
        <dbReference type="Proteomes" id="UP000186549"/>
    </source>
</evidence>
<evidence type="ECO:0000313" key="12">
    <source>
        <dbReference type="EMBL" id="OKZ35770.1"/>
    </source>
</evidence>
<dbReference type="InterPro" id="IPR036286">
    <property type="entry name" value="LexA/Signal_pep-like_sf"/>
</dbReference>
<evidence type="ECO:0000313" key="4">
    <source>
        <dbReference type="EMBL" id="KAB4186219.1"/>
    </source>
</evidence>
<evidence type="ECO:0000313" key="13">
    <source>
        <dbReference type="EMBL" id="RGJ91003.1"/>
    </source>
</evidence>
<dbReference type="Proteomes" id="UP000283766">
    <property type="component" value="Unassembled WGS sequence"/>
</dbReference>
<evidence type="ECO:0000313" key="9">
    <source>
        <dbReference type="EMBL" id="MDC1855851.1"/>
    </source>
</evidence>
<evidence type="ECO:0000313" key="15">
    <source>
        <dbReference type="EMBL" id="RGZ44680.1"/>
    </source>
</evidence>
<gene>
    <name evidence="12" type="ORF">BHV79_05855</name>
    <name evidence="2" type="ORF">CE91St12_13470</name>
    <name evidence="17" type="ORF">DW216_18110</name>
    <name evidence="16" type="ORF">DW831_13285</name>
    <name evidence="15" type="ORF">DW988_18650</name>
    <name evidence="14" type="ORF">DXC91_07645</name>
    <name evidence="13" type="ORF">DXD40_15870</name>
    <name evidence="1" type="ORF">ERS852462_00425</name>
    <name evidence="6" type="ORF">GAP41_17485</name>
    <name evidence="7" type="ORF">GAP47_04365</name>
    <name evidence="5" type="ORF">GAP55_15385</name>
    <name evidence="4" type="ORF">GAQ34_07670</name>
    <name evidence="3" type="ORF">GAQ56_18080</name>
    <name evidence="8" type="ORF">POY80_08105</name>
    <name evidence="11" type="ORF">POZ10_05730</name>
    <name evidence="9" type="ORF">POZ22_13815</name>
    <name evidence="10" type="ORF">POZ24_14725</name>
</gene>
<dbReference type="PATRIC" id="fig|820.27.peg.718"/>
<dbReference type="EMBL" id="CZAF01000001">
    <property type="protein sequence ID" value="CUO43626.1"/>
    <property type="molecule type" value="Genomic_DNA"/>
</dbReference>
<reference evidence="12 19" key="2">
    <citation type="journal article" date="2016" name="Nat. Biotechnol.">
        <title>Measurement of bacterial replication rates in microbial communities.</title>
        <authorList>
            <person name="Brown C.T."/>
            <person name="Olm M.R."/>
            <person name="Thomas B.C."/>
            <person name="Banfield J.F."/>
        </authorList>
    </citation>
    <scope>NUCLEOTIDE SEQUENCE [LARGE SCALE GENOMIC DNA]</scope>
    <source>
        <strain evidence="12">45_41</strain>
    </source>
</reference>
<evidence type="ECO:0000313" key="11">
    <source>
        <dbReference type="EMBL" id="MDC1900117.1"/>
    </source>
</evidence>
<evidence type="ECO:0000313" key="24">
    <source>
        <dbReference type="Proteomes" id="UP000284514"/>
    </source>
</evidence>
<proteinExistence type="predicted"/>
<evidence type="ECO:0000313" key="6">
    <source>
        <dbReference type="EMBL" id="KAB4238943.1"/>
    </source>
</evidence>
<dbReference type="CDD" id="cd06462">
    <property type="entry name" value="Peptidase_S24_S26"/>
    <property type="match status" value="1"/>
</dbReference>
<name>A0A139KG79_BACUN</name>
<evidence type="ECO:0000313" key="27">
    <source>
        <dbReference type="Proteomes" id="UP000442334"/>
    </source>
</evidence>
<evidence type="ECO:0000313" key="25">
    <source>
        <dbReference type="Proteomes" id="UP000431575"/>
    </source>
</evidence>
<dbReference type="SUPFAM" id="SSF51306">
    <property type="entry name" value="LexA/Signal peptidase"/>
    <property type="match status" value="1"/>
</dbReference>
<dbReference type="Proteomes" id="UP000186549">
    <property type="component" value="Unassembled WGS sequence"/>
</dbReference>
<dbReference type="OrthoDB" id="9795228at2"/>
<evidence type="ECO:0000313" key="14">
    <source>
        <dbReference type="EMBL" id="RGK87031.1"/>
    </source>
</evidence>
<evidence type="ECO:0000313" key="22">
    <source>
        <dbReference type="Proteomes" id="UP000283684"/>
    </source>
</evidence>
<dbReference type="EMBL" id="WCTL01000002">
    <property type="protein sequence ID" value="KAB4240388.1"/>
    <property type="molecule type" value="Genomic_DNA"/>
</dbReference>
<evidence type="ECO:0000313" key="2">
    <source>
        <dbReference type="EMBL" id="GKH13137.1"/>
    </source>
</evidence>
<dbReference type="EMBL" id="JAQNSI010000163">
    <property type="protein sequence ID" value="MDC1900117.1"/>
    <property type="molecule type" value="Genomic_DNA"/>
</dbReference>
<dbReference type="Proteomes" id="UP000283684">
    <property type="component" value="Unassembled WGS sequence"/>
</dbReference>
<evidence type="ECO:0000313" key="23">
    <source>
        <dbReference type="Proteomes" id="UP000283766"/>
    </source>
</evidence>
<evidence type="ECO:0000313" key="7">
    <source>
        <dbReference type="EMBL" id="KAB4240388.1"/>
    </source>
</evidence>
<dbReference type="Proteomes" id="UP000442334">
    <property type="component" value="Unassembled WGS sequence"/>
</dbReference>
<dbReference type="EMBL" id="MNQU01000158">
    <property type="protein sequence ID" value="OKZ35770.1"/>
    <property type="molecule type" value="Genomic_DNA"/>
</dbReference>
<evidence type="ECO:0000313" key="28">
    <source>
        <dbReference type="Proteomes" id="UP000462376"/>
    </source>
</evidence>
<dbReference type="EMBL" id="WCTM01000012">
    <property type="protein sequence ID" value="KAB4238943.1"/>
    <property type="molecule type" value="Genomic_DNA"/>
</dbReference>
<dbReference type="Proteomes" id="UP001222603">
    <property type="component" value="Unassembled WGS sequence"/>
</dbReference>
<dbReference type="EMBL" id="QSIF01000022">
    <property type="protein sequence ID" value="RHC72755.1"/>
    <property type="molecule type" value="Genomic_DNA"/>
</dbReference>
<reference evidence="2" key="5">
    <citation type="submission" date="2022-01" db="EMBL/GenBank/DDBJ databases">
        <title>Novel bile acid biosynthetic pathways are enriched in the microbiome of centenarians.</title>
        <authorList>
            <person name="Sato Y."/>
            <person name="Atarashi K."/>
            <person name="Plichta R.D."/>
            <person name="Arai Y."/>
            <person name="Sasajima S."/>
            <person name="Kearney M.S."/>
            <person name="Suda W."/>
            <person name="Takeshita K."/>
            <person name="Sasaki T."/>
            <person name="Okamoto S."/>
            <person name="Skelly N.A."/>
            <person name="Okamura Y."/>
            <person name="Vlamakis H."/>
            <person name="Li Y."/>
            <person name="Tanoue T."/>
            <person name="Takei H."/>
            <person name="Nittono H."/>
            <person name="Narushima S."/>
            <person name="Irie J."/>
            <person name="Itoh H."/>
            <person name="Moriya K."/>
            <person name="Sugiura Y."/>
            <person name="Suematsu M."/>
            <person name="Moritoki N."/>
            <person name="Shibata S."/>
            <person name="Littman R.D."/>
            <person name="Fischbach A.M."/>
            <person name="Uwamino Y."/>
            <person name="Inoue T."/>
            <person name="Honda A."/>
            <person name="Hattori M."/>
            <person name="Murai T."/>
            <person name="Xavier J.R."/>
            <person name="Hirose N."/>
            <person name="Honda K."/>
        </authorList>
    </citation>
    <scope>NUCLEOTIDE SEQUENCE</scope>
    <source>
        <strain evidence="2">CE91-St12</strain>
    </source>
</reference>
<dbReference type="STRING" id="820.ERS852554_03859"/>